<evidence type="ECO:0000256" key="2">
    <source>
        <dbReference type="SAM" id="MobiDB-lite"/>
    </source>
</evidence>
<dbReference type="InterPro" id="IPR044291">
    <property type="entry name" value="GIS/GIS2/ZFP8"/>
</dbReference>
<dbReference type="STRING" id="77586.A0A0D9WN25"/>
<evidence type="ECO:0000256" key="1">
    <source>
        <dbReference type="PROSITE-ProRule" id="PRU00042"/>
    </source>
</evidence>
<protein>
    <recommendedName>
        <fullName evidence="3">C2H2-type domain-containing protein</fullName>
    </recommendedName>
</protein>
<reference evidence="4" key="3">
    <citation type="submission" date="2015-04" db="UniProtKB">
        <authorList>
            <consortium name="EnsemblPlants"/>
        </authorList>
    </citation>
    <scope>IDENTIFICATION</scope>
</reference>
<dbReference type="InterPro" id="IPR036236">
    <property type="entry name" value="Znf_C2H2_sf"/>
</dbReference>
<dbReference type="PANTHER" id="PTHR46547">
    <property type="entry name" value="ZINC FINGER PROTEIN GIS"/>
    <property type="match status" value="1"/>
</dbReference>
<keyword evidence="1" id="KW-0479">Metal-binding</keyword>
<dbReference type="GO" id="GO:0008270">
    <property type="term" value="F:zinc ion binding"/>
    <property type="evidence" value="ECO:0007669"/>
    <property type="project" value="UniProtKB-KW"/>
</dbReference>
<dbReference type="InterPro" id="IPR013087">
    <property type="entry name" value="Znf_C2H2_type"/>
</dbReference>
<dbReference type="GO" id="GO:0003700">
    <property type="term" value="F:DNA-binding transcription factor activity"/>
    <property type="evidence" value="ECO:0007669"/>
    <property type="project" value="InterPro"/>
</dbReference>
<feature type="region of interest" description="Disordered" evidence="2">
    <location>
        <begin position="31"/>
        <end position="56"/>
    </location>
</feature>
<keyword evidence="1" id="KW-0863">Zinc-finger</keyword>
<name>A0A0D9WN25_9ORYZ</name>
<evidence type="ECO:0000259" key="3">
    <source>
        <dbReference type="PROSITE" id="PS50157"/>
    </source>
</evidence>
<dbReference type="AlphaFoldDB" id="A0A0D9WN25"/>
<dbReference type="PROSITE" id="PS00028">
    <property type="entry name" value="ZINC_FINGER_C2H2_1"/>
    <property type="match status" value="1"/>
</dbReference>
<evidence type="ECO:0000313" key="4">
    <source>
        <dbReference type="EnsemblPlants" id="LPERR06G06150.1"/>
    </source>
</evidence>
<dbReference type="GO" id="GO:0010090">
    <property type="term" value="P:trichome morphogenesis"/>
    <property type="evidence" value="ECO:0007669"/>
    <property type="project" value="InterPro"/>
</dbReference>
<dbReference type="eggNOG" id="ENOG502R1BM">
    <property type="taxonomic scope" value="Eukaryota"/>
</dbReference>
<accession>A0A0D9WN25</accession>
<keyword evidence="5" id="KW-1185">Reference proteome</keyword>
<dbReference type="PANTHER" id="PTHR46547:SF5">
    <property type="entry name" value="ZINC FINGER PROTEIN-RELATED"/>
    <property type="match status" value="1"/>
</dbReference>
<dbReference type="HOGENOM" id="CLU_944479_0_0_1"/>
<organism evidence="4 5">
    <name type="scientific">Leersia perrieri</name>
    <dbReference type="NCBI Taxonomy" id="77586"/>
    <lineage>
        <taxon>Eukaryota</taxon>
        <taxon>Viridiplantae</taxon>
        <taxon>Streptophyta</taxon>
        <taxon>Embryophyta</taxon>
        <taxon>Tracheophyta</taxon>
        <taxon>Spermatophyta</taxon>
        <taxon>Magnoliopsida</taxon>
        <taxon>Liliopsida</taxon>
        <taxon>Poales</taxon>
        <taxon>Poaceae</taxon>
        <taxon>BOP clade</taxon>
        <taxon>Oryzoideae</taxon>
        <taxon>Oryzeae</taxon>
        <taxon>Oryzinae</taxon>
        <taxon>Leersia</taxon>
    </lineage>
</organism>
<dbReference type="Proteomes" id="UP000032180">
    <property type="component" value="Chromosome 6"/>
</dbReference>
<feature type="domain" description="C2H2-type" evidence="3">
    <location>
        <begin position="61"/>
        <end position="88"/>
    </location>
</feature>
<dbReference type="SUPFAM" id="SSF57667">
    <property type="entry name" value="beta-beta-alpha zinc fingers"/>
    <property type="match status" value="1"/>
</dbReference>
<evidence type="ECO:0000313" key="5">
    <source>
        <dbReference type="Proteomes" id="UP000032180"/>
    </source>
</evidence>
<reference evidence="4 5" key="1">
    <citation type="submission" date="2012-08" db="EMBL/GenBank/DDBJ databases">
        <title>Oryza genome evolution.</title>
        <authorList>
            <person name="Wing R.A."/>
        </authorList>
    </citation>
    <scope>NUCLEOTIDE SEQUENCE</scope>
</reference>
<keyword evidence="1" id="KW-0862">Zinc</keyword>
<sequence>MAAPPLGMHGGITDSTTADATIRFFGRDVSHDDAAVDDGQQQLPNEEDDTKDRDQETRRKFECHYCCRNFPTSQALGGHQNAHKRERQHARRAHLEASLAAGAYLDPARLYGALFAYGAHHAAVSPPPQYPPVSWPSSLYAYGGVAGVADAAGTMWRASPMAMTLGIGGGGRHGESVVTSLPSLPSSMCLSGRLPAPEKIGRTSEMGQEGVLMKTCSHQNAHKRERQYTRRAHLEASLATAAYLDPTRHYGVLFAYGHHAAMSPQPQYPPVSWPSSLYAYGSDTNTTRCFKVFAR</sequence>
<dbReference type="PROSITE" id="PS50157">
    <property type="entry name" value="ZINC_FINGER_C2H2_2"/>
    <property type="match status" value="1"/>
</dbReference>
<dbReference type="EnsemblPlants" id="LPERR06G06150.1">
    <property type="protein sequence ID" value="LPERR06G06150.1"/>
    <property type="gene ID" value="LPERR06G06150"/>
</dbReference>
<reference evidence="5" key="2">
    <citation type="submission" date="2013-12" db="EMBL/GenBank/DDBJ databases">
        <authorList>
            <person name="Yu Y."/>
            <person name="Lee S."/>
            <person name="de Baynast K."/>
            <person name="Wissotski M."/>
            <person name="Liu L."/>
            <person name="Talag J."/>
            <person name="Goicoechea J."/>
            <person name="Angelova A."/>
            <person name="Jetty R."/>
            <person name="Kudrna D."/>
            <person name="Golser W."/>
            <person name="Rivera L."/>
            <person name="Zhang J."/>
            <person name="Wing R."/>
        </authorList>
    </citation>
    <scope>NUCLEOTIDE SEQUENCE</scope>
</reference>
<proteinExistence type="predicted"/>
<dbReference type="Gramene" id="LPERR06G06150.1">
    <property type="protein sequence ID" value="LPERR06G06150.1"/>
    <property type="gene ID" value="LPERR06G06150"/>
</dbReference>
<dbReference type="GO" id="GO:0009739">
    <property type="term" value="P:response to gibberellin"/>
    <property type="evidence" value="ECO:0007669"/>
    <property type="project" value="InterPro"/>
</dbReference>